<dbReference type="SMART" id="SM00382">
    <property type="entry name" value="AAA"/>
    <property type="match status" value="1"/>
</dbReference>
<dbReference type="Gene3D" id="2.70.50.60">
    <property type="entry name" value="abc- transporter (atp binding component) like domain"/>
    <property type="match status" value="1"/>
</dbReference>
<dbReference type="InterPro" id="IPR029439">
    <property type="entry name" value="Wzt_C"/>
</dbReference>
<feature type="region of interest" description="Disordered" evidence="6">
    <location>
        <begin position="252"/>
        <end position="275"/>
    </location>
</feature>
<evidence type="ECO:0000256" key="5">
    <source>
        <dbReference type="ARBA" id="ARBA00022840"/>
    </source>
</evidence>
<dbReference type="Pfam" id="PF14524">
    <property type="entry name" value="Wzt_C"/>
    <property type="match status" value="1"/>
</dbReference>
<reference evidence="9" key="1">
    <citation type="journal article" date="2019" name="Int. J. Syst. Evol. Microbiol.">
        <title>The Global Catalogue of Microorganisms (GCM) 10K type strain sequencing project: providing services to taxonomists for standard genome sequencing and annotation.</title>
        <authorList>
            <consortium name="The Broad Institute Genomics Platform"/>
            <consortium name="The Broad Institute Genome Sequencing Center for Infectious Disease"/>
            <person name="Wu L."/>
            <person name="Ma J."/>
        </authorList>
    </citation>
    <scope>NUCLEOTIDE SEQUENCE [LARGE SCALE GENOMIC DNA]</scope>
    <source>
        <strain evidence="9">NBRC 110044</strain>
    </source>
</reference>
<comment type="caution">
    <text evidence="8">The sequence shown here is derived from an EMBL/GenBank/DDBJ whole genome shotgun (WGS) entry which is preliminary data.</text>
</comment>
<evidence type="ECO:0000256" key="4">
    <source>
        <dbReference type="ARBA" id="ARBA00022741"/>
    </source>
</evidence>
<dbReference type="InterPro" id="IPR015860">
    <property type="entry name" value="ABC_transpr_TagH-like"/>
</dbReference>
<evidence type="ECO:0000256" key="2">
    <source>
        <dbReference type="ARBA" id="ARBA00022448"/>
    </source>
</evidence>
<gene>
    <name evidence="8" type="ORF">GCM10007907_07130</name>
</gene>
<dbReference type="Pfam" id="PF00005">
    <property type="entry name" value="ABC_tran"/>
    <property type="match status" value="1"/>
</dbReference>
<dbReference type="InterPro" id="IPR003593">
    <property type="entry name" value="AAA+_ATPase"/>
</dbReference>
<evidence type="ECO:0000259" key="7">
    <source>
        <dbReference type="PROSITE" id="PS50893"/>
    </source>
</evidence>
<keyword evidence="5 8" id="KW-0067">ATP-binding</keyword>
<evidence type="ECO:0000256" key="3">
    <source>
        <dbReference type="ARBA" id="ARBA00022475"/>
    </source>
</evidence>
<feature type="domain" description="ABC transporter" evidence="7">
    <location>
        <begin position="32"/>
        <end position="251"/>
    </location>
</feature>
<dbReference type="PANTHER" id="PTHR46743:SF2">
    <property type="entry name" value="TEICHOIC ACIDS EXPORT ATP-BINDING PROTEIN TAGH"/>
    <property type="match status" value="1"/>
</dbReference>
<evidence type="ECO:0000256" key="1">
    <source>
        <dbReference type="ARBA" id="ARBA00005417"/>
    </source>
</evidence>
<dbReference type="PANTHER" id="PTHR46743">
    <property type="entry name" value="TEICHOIC ACIDS EXPORT ATP-BINDING PROTEIN TAGH"/>
    <property type="match status" value="1"/>
</dbReference>
<keyword evidence="3" id="KW-1003">Cell membrane</keyword>
<dbReference type="Proteomes" id="UP001156706">
    <property type="component" value="Unassembled WGS sequence"/>
</dbReference>
<keyword evidence="3" id="KW-0472">Membrane</keyword>
<feature type="compositionally biased region" description="Polar residues" evidence="6">
    <location>
        <begin position="252"/>
        <end position="272"/>
    </location>
</feature>
<sequence>MSHPMQAPAITLSQVSKHYDLHANPADRLRKLLLGRFYRSAPPFVALDNINLDIAQGDVIGLVGRNGAGKSTLLQLVSGTVTPSTGSCVVRGRVAALLELGAGFNPDFSGRENVLLNAAILGLSQEETLARFDEIVAFSGIGDFIDRPVKTYSSGMYVRLAFSVAIHVDPQILIIDEALSVGDGMFARKSFERIMQLKAAGTTILFCSHSMYQVEALCNKVVWLEKGKVMAAGDPASVVTAYTGFLRSQEAAEQNDTPFQPTQATEPTASVRDNTDTPCRILDVKAIAHDGEAVSEIEATTGVTDLTLRIRFECAPGLPAPSVAIGIHTEDRRVVCSSGTHNDNINLRLNPQGQGEVQLTYPTLPLLKGHYLVDVWLLDENAIQPYDTVEAAVSLRVYQKGLEIGVVTLPHSWQVGEISR</sequence>
<dbReference type="CDD" id="cd10147">
    <property type="entry name" value="Wzt_C-like"/>
    <property type="match status" value="1"/>
</dbReference>
<name>A0ABQ5YBR9_9NEIS</name>
<dbReference type="PROSITE" id="PS50893">
    <property type="entry name" value="ABC_TRANSPORTER_2"/>
    <property type="match status" value="1"/>
</dbReference>
<keyword evidence="4" id="KW-0547">Nucleotide-binding</keyword>
<dbReference type="CDD" id="cd03220">
    <property type="entry name" value="ABC_KpsT_Wzt"/>
    <property type="match status" value="1"/>
</dbReference>
<dbReference type="InterPro" id="IPR050683">
    <property type="entry name" value="Bact_Polysacc_Export_ATP-bd"/>
</dbReference>
<evidence type="ECO:0000313" key="9">
    <source>
        <dbReference type="Proteomes" id="UP001156706"/>
    </source>
</evidence>
<dbReference type="GO" id="GO:0005524">
    <property type="term" value="F:ATP binding"/>
    <property type="evidence" value="ECO:0007669"/>
    <property type="project" value="UniProtKB-KW"/>
</dbReference>
<dbReference type="InterPro" id="IPR003439">
    <property type="entry name" value="ABC_transporter-like_ATP-bd"/>
</dbReference>
<keyword evidence="9" id="KW-1185">Reference proteome</keyword>
<accession>A0ABQ5YBR9</accession>
<dbReference type="EMBL" id="BSOG01000001">
    <property type="protein sequence ID" value="GLR11923.1"/>
    <property type="molecule type" value="Genomic_DNA"/>
</dbReference>
<comment type="similarity">
    <text evidence="1">Belongs to the ABC transporter superfamily.</text>
</comment>
<dbReference type="Gene3D" id="3.40.50.300">
    <property type="entry name" value="P-loop containing nucleotide triphosphate hydrolases"/>
    <property type="match status" value="1"/>
</dbReference>
<dbReference type="RefSeq" id="WP_284195066.1">
    <property type="nucleotide sequence ID" value="NZ_BSOG01000001.1"/>
</dbReference>
<evidence type="ECO:0000313" key="8">
    <source>
        <dbReference type="EMBL" id="GLR11923.1"/>
    </source>
</evidence>
<protein>
    <submittedName>
        <fullName evidence="8">ABC transporter ATP-binding protein</fullName>
    </submittedName>
</protein>
<dbReference type="InterPro" id="IPR027417">
    <property type="entry name" value="P-loop_NTPase"/>
</dbReference>
<organism evidence="8 9">
    <name type="scientific">Chitinimonas prasina</name>
    <dbReference type="NCBI Taxonomy" id="1434937"/>
    <lineage>
        <taxon>Bacteria</taxon>
        <taxon>Pseudomonadati</taxon>
        <taxon>Pseudomonadota</taxon>
        <taxon>Betaproteobacteria</taxon>
        <taxon>Neisseriales</taxon>
        <taxon>Chitinibacteraceae</taxon>
        <taxon>Chitinimonas</taxon>
    </lineage>
</organism>
<evidence type="ECO:0000256" key="6">
    <source>
        <dbReference type="SAM" id="MobiDB-lite"/>
    </source>
</evidence>
<proteinExistence type="inferred from homology"/>
<keyword evidence="2" id="KW-0813">Transport</keyword>
<dbReference type="SUPFAM" id="SSF52540">
    <property type="entry name" value="P-loop containing nucleoside triphosphate hydrolases"/>
    <property type="match status" value="1"/>
</dbReference>